<dbReference type="PANTHER" id="PTHR43968">
    <property type="match status" value="1"/>
</dbReference>
<dbReference type="InterPro" id="IPR050983">
    <property type="entry name" value="GST_Omega/HSP26"/>
</dbReference>
<name>A0A8H6F938_9LECA</name>
<dbReference type="AlphaFoldDB" id="A0A8H6F938"/>
<sequence>MPPPPDADLYEYGEATGPAKTLVNKHNEPQPVKLYAGWFCPFGSFHYTPWREVRKMSLVQRFWTVLEEKRIPSQYIEVNPYHKPESLLELNARGLVPPLQYDNKPLYESSVILEFLEDTYPEHGPKLLPADPYSRARARIWIDFVTTRGLELPNEGEGGVDERSWNRWKKWLAAIEEKRIIKETTSENQYYLLIYQRYADNTAQSEKATRAGKGVP</sequence>
<dbReference type="GO" id="GO:0005737">
    <property type="term" value="C:cytoplasm"/>
    <property type="evidence" value="ECO:0007669"/>
    <property type="project" value="TreeGrafter"/>
</dbReference>
<dbReference type="PANTHER" id="PTHR43968:SF13">
    <property type="entry name" value="GLUTATHIONE TRANSFERASE OMEGA-1"/>
    <property type="match status" value="1"/>
</dbReference>
<dbReference type="InterPro" id="IPR036282">
    <property type="entry name" value="Glutathione-S-Trfase_C_sf"/>
</dbReference>
<dbReference type="SUPFAM" id="SSF47616">
    <property type="entry name" value="GST C-terminal domain-like"/>
    <property type="match status" value="1"/>
</dbReference>
<comment type="caution">
    <text evidence="2">The sequence shown here is derived from an EMBL/GenBank/DDBJ whole genome shotgun (WGS) entry which is preliminary data.</text>
</comment>
<dbReference type="GeneID" id="59332083"/>
<dbReference type="PROSITE" id="PS50404">
    <property type="entry name" value="GST_NTER"/>
    <property type="match status" value="1"/>
</dbReference>
<dbReference type="EMBL" id="JACCJB010000018">
    <property type="protein sequence ID" value="KAF6219847.1"/>
    <property type="molecule type" value="Genomic_DNA"/>
</dbReference>
<dbReference type="Pfam" id="PF13409">
    <property type="entry name" value="GST_N_2"/>
    <property type="match status" value="1"/>
</dbReference>
<dbReference type="SFLD" id="SFLDG00358">
    <property type="entry name" value="Main_(cytGST)"/>
    <property type="match status" value="1"/>
</dbReference>
<dbReference type="Proteomes" id="UP000593566">
    <property type="component" value="Unassembled WGS sequence"/>
</dbReference>
<dbReference type="InterPro" id="IPR040079">
    <property type="entry name" value="Glutathione_S-Trfase"/>
</dbReference>
<proteinExistence type="predicted"/>
<reference evidence="2 3" key="1">
    <citation type="journal article" date="2020" name="Genomics">
        <title>Complete, high-quality genomes from long-read metagenomic sequencing of two wolf lichen thalli reveals enigmatic genome architecture.</title>
        <authorList>
            <person name="McKenzie S.K."/>
            <person name="Walston R.F."/>
            <person name="Allen J.L."/>
        </authorList>
    </citation>
    <scope>NUCLEOTIDE SEQUENCE [LARGE SCALE GENOMIC DNA]</scope>
    <source>
        <strain evidence="2">WasteWater1</strain>
    </source>
</reference>
<dbReference type="InterPro" id="IPR036249">
    <property type="entry name" value="Thioredoxin-like_sf"/>
</dbReference>
<protein>
    <recommendedName>
        <fullName evidence="1">GST N-terminal domain-containing protein</fullName>
    </recommendedName>
</protein>
<dbReference type="RefSeq" id="XP_037149282.1">
    <property type="nucleotide sequence ID" value="XM_037294594.1"/>
</dbReference>
<evidence type="ECO:0000313" key="2">
    <source>
        <dbReference type="EMBL" id="KAF6219847.1"/>
    </source>
</evidence>
<dbReference type="Gene3D" id="1.20.1050.10">
    <property type="match status" value="1"/>
</dbReference>
<feature type="domain" description="GST N-terminal" evidence="1">
    <location>
        <begin position="41"/>
        <end position="124"/>
    </location>
</feature>
<evidence type="ECO:0000259" key="1">
    <source>
        <dbReference type="PROSITE" id="PS50404"/>
    </source>
</evidence>
<evidence type="ECO:0000313" key="3">
    <source>
        <dbReference type="Proteomes" id="UP000593566"/>
    </source>
</evidence>
<accession>A0A8H6F938</accession>
<dbReference type="Gene3D" id="3.40.30.10">
    <property type="entry name" value="Glutaredoxin"/>
    <property type="match status" value="1"/>
</dbReference>
<organism evidence="2 3">
    <name type="scientific">Letharia lupina</name>
    <dbReference type="NCBI Taxonomy" id="560253"/>
    <lineage>
        <taxon>Eukaryota</taxon>
        <taxon>Fungi</taxon>
        <taxon>Dikarya</taxon>
        <taxon>Ascomycota</taxon>
        <taxon>Pezizomycotina</taxon>
        <taxon>Lecanoromycetes</taxon>
        <taxon>OSLEUM clade</taxon>
        <taxon>Lecanoromycetidae</taxon>
        <taxon>Lecanorales</taxon>
        <taxon>Lecanorineae</taxon>
        <taxon>Parmeliaceae</taxon>
        <taxon>Letharia</taxon>
    </lineage>
</organism>
<dbReference type="InterPro" id="IPR004045">
    <property type="entry name" value="Glutathione_S-Trfase_N"/>
</dbReference>
<keyword evidence="3" id="KW-1185">Reference proteome</keyword>
<gene>
    <name evidence="2" type="ORF">HO133_003672</name>
</gene>
<dbReference type="SUPFAM" id="SSF52833">
    <property type="entry name" value="Thioredoxin-like"/>
    <property type="match status" value="1"/>
</dbReference>
<dbReference type="SFLD" id="SFLDS00019">
    <property type="entry name" value="Glutathione_Transferase_(cytos"/>
    <property type="match status" value="1"/>
</dbReference>